<evidence type="ECO:0000256" key="2">
    <source>
        <dbReference type="ARBA" id="ARBA00023134"/>
    </source>
</evidence>
<dbReference type="InterPro" id="IPR030381">
    <property type="entry name" value="G_DYNAMIN_dom"/>
</dbReference>
<dbReference type="InterPro" id="IPR022812">
    <property type="entry name" value="Dynamin"/>
</dbReference>
<dbReference type="GO" id="GO:0005739">
    <property type="term" value="C:mitochondrion"/>
    <property type="evidence" value="ECO:0007669"/>
    <property type="project" value="TreeGrafter"/>
</dbReference>
<comment type="caution">
    <text evidence="4">The sequence shown here is derived from an EMBL/GenBank/DDBJ whole genome shotgun (WGS) entry which is preliminary data.</text>
</comment>
<protein>
    <recommendedName>
        <fullName evidence="3">Dynamin-type G domain-containing protein</fullName>
    </recommendedName>
</protein>
<evidence type="ECO:0000313" key="5">
    <source>
        <dbReference type="Proteomes" id="UP001233999"/>
    </source>
</evidence>
<dbReference type="Gene3D" id="3.40.50.300">
    <property type="entry name" value="P-loop containing nucleotide triphosphate hydrolases"/>
    <property type="match status" value="1"/>
</dbReference>
<dbReference type="AlphaFoldDB" id="A0AAD8ADC4"/>
<dbReference type="EMBL" id="JASPKZ010002309">
    <property type="protein sequence ID" value="KAJ9595853.1"/>
    <property type="molecule type" value="Genomic_DNA"/>
</dbReference>
<dbReference type="InterPro" id="IPR027417">
    <property type="entry name" value="P-loop_NTPase"/>
</dbReference>
<evidence type="ECO:0000256" key="1">
    <source>
        <dbReference type="ARBA" id="ARBA00022741"/>
    </source>
</evidence>
<gene>
    <name evidence="4" type="ORF">L9F63_012955</name>
</gene>
<dbReference type="PRINTS" id="PR00195">
    <property type="entry name" value="DYNAMIN"/>
</dbReference>
<reference evidence="4" key="2">
    <citation type="submission" date="2023-05" db="EMBL/GenBank/DDBJ databases">
        <authorList>
            <person name="Fouks B."/>
        </authorList>
    </citation>
    <scope>NUCLEOTIDE SEQUENCE</scope>
    <source>
        <strain evidence="4">Stay&amp;Tobe</strain>
        <tissue evidence="4">Testes</tissue>
    </source>
</reference>
<dbReference type="GO" id="GO:0005874">
    <property type="term" value="C:microtubule"/>
    <property type="evidence" value="ECO:0007669"/>
    <property type="project" value="TreeGrafter"/>
</dbReference>
<organism evidence="4 5">
    <name type="scientific">Diploptera punctata</name>
    <name type="common">Pacific beetle cockroach</name>
    <dbReference type="NCBI Taxonomy" id="6984"/>
    <lineage>
        <taxon>Eukaryota</taxon>
        <taxon>Metazoa</taxon>
        <taxon>Ecdysozoa</taxon>
        <taxon>Arthropoda</taxon>
        <taxon>Hexapoda</taxon>
        <taxon>Insecta</taxon>
        <taxon>Pterygota</taxon>
        <taxon>Neoptera</taxon>
        <taxon>Polyneoptera</taxon>
        <taxon>Dictyoptera</taxon>
        <taxon>Blattodea</taxon>
        <taxon>Blaberoidea</taxon>
        <taxon>Blaberidae</taxon>
        <taxon>Diplopterinae</taxon>
        <taxon>Diploptera</taxon>
    </lineage>
</organism>
<dbReference type="PANTHER" id="PTHR11566:SF21">
    <property type="entry name" value="DYNAMIN RELATED PROTEIN 1, ISOFORM A"/>
    <property type="match status" value="1"/>
</dbReference>
<dbReference type="InterPro" id="IPR000375">
    <property type="entry name" value="Dynamin_stalk"/>
</dbReference>
<dbReference type="GO" id="GO:0008017">
    <property type="term" value="F:microtubule binding"/>
    <property type="evidence" value="ECO:0007669"/>
    <property type="project" value="TreeGrafter"/>
</dbReference>
<dbReference type="SUPFAM" id="SSF52540">
    <property type="entry name" value="P-loop containing nucleoside triphosphate hydrolases"/>
    <property type="match status" value="1"/>
</dbReference>
<dbReference type="GO" id="GO:0006897">
    <property type="term" value="P:endocytosis"/>
    <property type="evidence" value="ECO:0007669"/>
    <property type="project" value="TreeGrafter"/>
</dbReference>
<dbReference type="GO" id="GO:0005525">
    <property type="term" value="F:GTP binding"/>
    <property type="evidence" value="ECO:0007669"/>
    <property type="project" value="InterPro"/>
</dbReference>
<dbReference type="CDD" id="cd08771">
    <property type="entry name" value="DLP_1"/>
    <property type="match status" value="1"/>
</dbReference>
<evidence type="ECO:0000259" key="3">
    <source>
        <dbReference type="PROSITE" id="PS51718"/>
    </source>
</evidence>
<dbReference type="GO" id="GO:0048312">
    <property type="term" value="P:intracellular distribution of mitochondria"/>
    <property type="evidence" value="ECO:0007669"/>
    <property type="project" value="TreeGrafter"/>
</dbReference>
<dbReference type="FunFam" id="3.40.50.300:FF:003750">
    <property type="entry name" value="Dynamin 1 like"/>
    <property type="match status" value="1"/>
</dbReference>
<name>A0AAD8ADC4_DIPPU</name>
<dbReference type="GO" id="GO:0016559">
    <property type="term" value="P:peroxisome fission"/>
    <property type="evidence" value="ECO:0007669"/>
    <property type="project" value="TreeGrafter"/>
</dbReference>
<reference evidence="4" key="1">
    <citation type="journal article" date="2023" name="IScience">
        <title>Live-bearing cockroach genome reveals convergent evolutionary mechanisms linked to viviparity in insects and beyond.</title>
        <authorList>
            <person name="Fouks B."/>
            <person name="Harrison M.C."/>
            <person name="Mikhailova A.A."/>
            <person name="Marchal E."/>
            <person name="English S."/>
            <person name="Carruthers M."/>
            <person name="Jennings E.C."/>
            <person name="Chiamaka E.L."/>
            <person name="Frigard R.A."/>
            <person name="Pippel M."/>
            <person name="Attardo G.M."/>
            <person name="Benoit J.B."/>
            <person name="Bornberg-Bauer E."/>
            <person name="Tobe S.S."/>
        </authorList>
    </citation>
    <scope>NUCLEOTIDE SEQUENCE</scope>
    <source>
        <strain evidence="4">Stay&amp;Tobe</strain>
    </source>
</reference>
<keyword evidence="2" id="KW-0342">GTP-binding</keyword>
<feature type="non-terminal residue" evidence="4">
    <location>
        <position position="489"/>
    </location>
</feature>
<dbReference type="GO" id="GO:0000266">
    <property type="term" value="P:mitochondrial fission"/>
    <property type="evidence" value="ECO:0007669"/>
    <property type="project" value="TreeGrafter"/>
</dbReference>
<keyword evidence="5" id="KW-1185">Reference proteome</keyword>
<dbReference type="Pfam" id="PF00350">
    <property type="entry name" value="Dynamin_N"/>
    <property type="match status" value="1"/>
</dbReference>
<dbReference type="InterPro" id="IPR001401">
    <property type="entry name" value="Dynamin_GTPase"/>
</dbReference>
<dbReference type="PROSITE" id="PS51718">
    <property type="entry name" value="G_DYNAMIN_2"/>
    <property type="match status" value="1"/>
</dbReference>
<accession>A0AAD8ADC4</accession>
<dbReference type="GO" id="GO:0003924">
    <property type="term" value="F:GTPase activity"/>
    <property type="evidence" value="ECO:0007669"/>
    <property type="project" value="InterPro"/>
</dbReference>
<dbReference type="InterPro" id="IPR045063">
    <property type="entry name" value="Dynamin_N"/>
</dbReference>
<feature type="non-terminal residue" evidence="4">
    <location>
        <position position="1"/>
    </location>
</feature>
<dbReference type="Pfam" id="PF01031">
    <property type="entry name" value="Dynamin_M"/>
    <property type="match status" value="1"/>
</dbReference>
<proteinExistence type="predicted"/>
<sequence length="489" mass="55245">ELWILEEWGKFLHTKGNIFKDFNEIRDEIERETERMAGQNKGICPEPINLKIYSSRVVNLTLVDLPGITKVPVGDQPEDIESQIRELVLKYIGNPNSIILAVVTANTDMATSESLKLAKECDPDGRRTLAVVTKLDLMDAGTDAIDILCGRVIPVKLGIIGIVNRSQQDIINNKSIKDALTDEAAYLQRKYPTLANRNGTPYLAKTLNRLLMHHIRDCLPDLKTRVNVMVSQFQSLLNSYGDDVGDKSQTLLQIITKFASAYCSTIEGTARNIETTELCGGARICYIFHETFGRTLDSIHPLSGLMKLDILTAIRNATGPRPALFIPEVSFELLVKRQIRRLEEPSLRCVELVHEEMQRIIQHCGTEVQQEMLRFPKLHERIVDVVTHLLRRRLPTTNTMVENLVAIELAYINTKHPDFHNEAALATAVPKPGEEDDKQLCPANKRVLMHGNVTSTQITVGGDMTEKDVPKYRENMELYELRGLQFQEQ</sequence>
<evidence type="ECO:0000313" key="4">
    <source>
        <dbReference type="EMBL" id="KAJ9595853.1"/>
    </source>
</evidence>
<dbReference type="FunFam" id="1.20.120.1240:FF:000001">
    <property type="entry name" value="Dynamin 1 like"/>
    <property type="match status" value="1"/>
</dbReference>
<dbReference type="PANTHER" id="PTHR11566">
    <property type="entry name" value="DYNAMIN"/>
    <property type="match status" value="1"/>
</dbReference>
<dbReference type="Proteomes" id="UP001233999">
    <property type="component" value="Unassembled WGS sequence"/>
</dbReference>
<dbReference type="GO" id="GO:0016020">
    <property type="term" value="C:membrane"/>
    <property type="evidence" value="ECO:0007669"/>
    <property type="project" value="TreeGrafter"/>
</dbReference>
<keyword evidence="1" id="KW-0547">Nucleotide-binding</keyword>
<feature type="domain" description="Dynamin-type G" evidence="3">
    <location>
        <begin position="1"/>
        <end position="220"/>
    </location>
</feature>
<dbReference type="SMART" id="SM00053">
    <property type="entry name" value="DYNc"/>
    <property type="match status" value="1"/>
</dbReference>
<dbReference type="Gene3D" id="1.20.120.1240">
    <property type="entry name" value="Dynamin, middle domain"/>
    <property type="match status" value="1"/>
</dbReference>